<dbReference type="PANTHER" id="PTHR11161:SF0">
    <property type="entry name" value="O-ACYLTRANSFERASE LIKE PROTEIN"/>
    <property type="match status" value="1"/>
</dbReference>
<dbReference type="InterPro" id="IPR052728">
    <property type="entry name" value="O2_lipid_transport_reg"/>
</dbReference>
<proteinExistence type="predicted"/>
<dbReference type="InterPro" id="IPR002656">
    <property type="entry name" value="Acyl_transf_3_dom"/>
</dbReference>
<keyword evidence="1" id="KW-1133">Transmembrane helix</keyword>
<reference evidence="4 5" key="1">
    <citation type="journal article" date="2021" name="Elife">
        <title>Chloroplast acquisition without the gene transfer in kleptoplastic sea slugs, Plakobranchus ocellatus.</title>
        <authorList>
            <person name="Maeda T."/>
            <person name="Takahashi S."/>
            <person name="Yoshida T."/>
            <person name="Shimamura S."/>
            <person name="Takaki Y."/>
            <person name="Nagai Y."/>
            <person name="Toyoda A."/>
            <person name="Suzuki Y."/>
            <person name="Arimoto A."/>
            <person name="Ishii H."/>
            <person name="Satoh N."/>
            <person name="Nishiyama T."/>
            <person name="Hasebe M."/>
            <person name="Maruyama T."/>
            <person name="Minagawa J."/>
            <person name="Obokata J."/>
            <person name="Shigenobu S."/>
        </authorList>
    </citation>
    <scope>NUCLEOTIDE SEQUENCE [LARGE SCALE GENOMIC DNA]</scope>
</reference>
<name>A0AAV4FB55_9GAST</name>
<organism evidence="4 5">
    <name type="scientific">Elysia marginata</name>
    <dbReference type="NCBI Taxonomy" id="1093978"/>
    <lineage>
        <taxon>Eukaryota</taxon>
        <taxon>Metazoa</taxon>
        <taxon>Spiralia</taxon>
        <taxon>Lophotrochozoa</taxon>
        <taxon>Mollusca</taxon>
        <taxon>Gastropoda</taxon>
        <taxon>Heterobranchia</taxon>
        <taxon>Euthyneura</taxon>
        <taxon>Panpulmonata</taxon>
        <taxon>Sacoglossa</taxon>
        <taxon>Placobranchoidea</taxon>
        <taxon>Plakobranchidae</taxon>
        <taxon>Elysia</taxon>
    </lineage>
</organism>
<keyword evidence="2" id="KW-0732">Signal</keyword>
<dbReference type="EMBL" id="BMAT01004223">
    <property type="protein sequence ID" value="GFR70558.1"/>
    <property type="molecule type" value="Genomic_DNA"/>
</dbReference>
<keyword evidence="1" id="KW-0472">Membrane</keyword>
<gene>
    <name evidence="4" type="ORF">ElyMa_002075100</name>
</gene>
<dbReference type="GO" id="GO:0016747">
    <property type="term" value="F:acyltransferase activity, transferring groups other than amino-acyl groups"/>
    <property type="evidence" value="ECO:0007669"/>
    <property type="project" value="InterPro"/>
</dbReference>
<feature type="transmembrane region" description="Helical" evidence="1">
    <location>
        <begin position="540"/>
        <end position="557"/>
    </location>
</feature>
<feature type="transmembrane region" description="Helical" evidence="1">
    <location>
        <begin position="698"/>
        <end position="716"/>
    </location>
</feature>
<feature type="transmembrane region" description="Helical" evidence="1">
    <location>
        <begin position="405"/>
        <end position="428"/>
    </location>
</feature>
<dbReference type="Pfam" id="PF01757">
    <property type="entry name" value="Acyl_transf_3"/>
    <property type="match status" value="1"/>
</dbReference>
<feature type="chain" id="PRO_5043774976" evidence="2">
    <location>
        <begin position="22"/>
        <end position="768"/>
    </location>
</feature>
<feature type="signal peptide" evidence="2">
    <location>
        <begin position="1"/>
        <end position="21"/>
    </location>
</feature>
<accession>A0AAV4FB55</accession>
<feature type="transmembrane region" description="Helical" evidence="1">
    <location>
        <begin position="511"/>
        <end position="533"/>
    </location>
</feature>
<evidence type="ECO:0000313" key="4">
    <source>
        <dbReference type="EMBL" id="GFR70558.1"/>
    </source>
</evidence>
<comment type="caution">
    <text evidence="4">The sequence shown here is derived from an EMBL/GenBank/DDBJ whole genome shotgun (WGS) entry which is preliminary data.</text>
</comment>
<evidence type="ECO:0000256" key="1">
    <source>
        <dbReference type="SAM" id="Phobius"/>
    </source>
</evidence>
<evidence type="ECO:0000313" key="5">
    <source>
        <dbReference type="Proteomes" id="UP000762676"/>
    </source>
</evidence>
<feature type="transmembrane region" description="Helical" evidence="1">
    <location>
        <begin position="664"/>
        <end position="686"/>
    </location>
</feature>
<keyword evidence="5" id="KW-1185">Reference proteome</keyword>
<feature type="transmembrane region" description="Helical" evidence="1">
    <location>
        <begin position="587"/>
        <end position="607"/>
    </location>
</feature>
<dbReference type="PANTHER" id="PTHR11161">
    <property type="entry name" value="O-ACYLTRANSFERASE"/>
    <property type="match status" value="1"/>
</dbReference>
<feature type="transmembrane region" description="Helical" evidence="1">
    <location>
        <begin position="238"/>
        <end position="263"/>
    </location>
</feature>
<protein>
    <submittedName>
        <fullName evidence="4">Nose resistant to fluoxetine protein 6-like</fullName>
    </submittedName>
</protein>
<feature type="transmembrane region" description="Helical" evidence="1">
    <location>
        <begin position="728"/>
        <end position="750"/>
    </location>
</feature>
<evidence type="ECO:0000256" key="2">
    <source>
        <dbReference type="SAM" id="SignalP"/>
    </source>
</evidence>
<sequence>MELRSFFAILLLSSWLYITQSQLAYEDPHRAINRLRAQTDAHVNVGNILAQSLMPVNTGSLLAVLDKVASPQLEKQAEGTSLKFKSGARSTNSLNINPQCLADVSAFAQHLNPTTLTEWALRMADATGKPSAGILSGRFLFFGDFDECRAINANYTQFTPNVHERKFKGQFCTTKYRINFPGINPDGNYYWGLCLPDSCSDGEAVQLGNYALGLYNISIVQFEFATCHLRTVPWTARAIGVTTMLAVIVFLVILGTAVDILFIQWPKWQSNALEEDLGVGFDGLPIYRPLSLPGRGEEALNSHISGVDNDPLIVNGNRTPDITVTASNQPSYLVRILAAFSAWTNAEKLLSTKQPPGALSCVNGLRVISINWVVLGHVLLILTIFGDNIGAYSQKALKRWSFQAIINATFSVDTFFVLSGLLVTYLTLCEMKRNAGKINWVMFYVHRYLRLTPVYMICLGIWVSLMPYLVDGPIFPQKTGVEKDHCKNTWWGNLLYVQNLVKFKPTYCFQWAWYLAVDMQFYVISPLIILPLYYRPKLGYFIMALFFLMTTITPFVLSETRYYPAASLGKIKGHPVPRGDENYDLYISPYCRMGPYLAGMLCGYALYYMDGRRVRLHRALVVLGWVASAAIALTVLYGLKDYFNGKEMSLHLAATYNALSRTAWGVSVAWVIFSCSTGYGGVVNTFLSWSVWVPLSRLTYVVYLIHIIVIIVWGATSRSPFYIDDMTIVYLYLATLMATYALAFVFSLLFESPVMALEKLFFKKQKRS</sequence>
<dbReference type="InterPro" id="IPR006621">
    <property type="entry name" value="Nose-resist-to-fluoxetine_N"/>
</dbReference>
<feature type="transmembrane region" description="Helical" evidence="1">
    <location>
        <begin position="448"/>
        <end position="470"/>
    </location>
</feature>
<dbReference type="Proteomes" id="UP000762676">
    <property type="component" value="Unassembled WGS sequence"/>
</dbReference>
<dbReference type="Pfam" id="PF20146">
    <property type="entry name" value="NRF"/>
    <property type="match status" value="1"/>
</dbReference>
<dbReference type="AlphaFoldDB" id="A0AAV4FB55"/>
<feature type="transmembrane region" description="Helical" evidence="1">
    <location>
        <begin position="619"/>
        <end position="639"/>
    </location>
</feature>
<feature type="transmembrane region" description="Helical" evidence="1">
    <location>
        <begin position="367"/>
        <end position="385"/>
    </location>
</feature>
<keyword evidence="1" id="KW-0812">Transmembrane</keyword>
<feature type="domain" description="Nose resistant-to-fluoxetine protein N-terminal" evidence="3">
    <location>
        <begin position="97"/>
        <end position="233"/>
    </location>
</feature>
<evidence type="ECO:0000259" key="3">
    <source>
        <dbReference type="SMART" id="SM00703"/>
    </source>
</evidence>
<dbReference type="SMART" id="SM00703">
    <property type="entry name" value="NRF"/>
    <property type="match status" value="1"/>
</dbReference>